<dbReference type="AlphaFoldDB" id="A0A6G1CEI9"/>
<evidence type="ECO:0008006" key="3">
    <source>
        <dbReference type="Google" id="ProtNLM"/>
    </source>
</evidence>
<name>A0A6G1CEI9_9ORYZ</name>
<sequence>MRTAVAKAEDRSTEVDVGMTNIVVSLTSWSHRHLHRSAWRSKRRLKLPHQPKAVEDGGGNVEVEAMVALEEVEVVAANQPRSGHGWSTAFGVARCGTLIHRSGGPAVGDIECRCKLK</sequence>
<dbReference type="EMBL" id="SPHZ02000009">
    <property type="protein sequence ID" value="KAF0898447.1"/>
    <property type="molecule type" value="Genomic_DNA"/>
</dbReference>
<comment type="caution">
    <text evidence="1">The sequence shown here is derived from an EMBL/GenBank/DDBJ whole genome shotgun (WGS) entry which is preliminary data.</text>
</comment>
<organism evidence="1 2">
    <name type="scientific">Oryza meyeriana var. granulata</name>
    <dbReference type="NCBI Taxonomy" id="110450"/>
    <lineage>
        <taxon>Eukaryota</taxon>
        <taxon>Viridiplantae</taxon>
        <taxon>Streptophyta</taxon>
        <taxon>Embryophyta</taxon>
        <taxon>Tracheophyta</taxon>
        <taxon>Spermatophyta</taxon>
        <taxon>Magnoliopsida</taxon>
        <taxon>Liliopsida</taxon>
        <taxon>Poales</taxon>
        <taxon>Poaceae</taxon>
        <taxon>BOP clade</taxon>
        <taxon>Oryzoideae</taxon>
        <taxon>Oryzeae</taxon>
        <taxon>Oryzinae</taxon>
        <taxon>Oryza</taxon>
        <taxon>Oryza meyeriana</taxon>
    </lineage>
</organism>
<proteinExistence type="predicted"/>
<reference evidence="1 2" key="1">
    <citation type="submission" date="2019-11" db="EMBL/GenBank/DDBJ databases">
        <title>Whole genome sequence of Oryza granulata.</title>
        <authorList>
            <person name="Li W."/>
        </authorList>
    </citation>
    <scope>NUCLEOTIDE SEQUENCE [LARGE SCALE GENOMIC DNA]</scope>
    <source>
        <strain evidence="2">cv. Menghai</strain>
        <tissue evidence="1">Leaf</tissue>
    </source>
</reference>
<gene>
    <name evidence="1" type="ORF">E2562_007283</name>
</gene>
<dbReference type="Proteomes" id="UP000479710">
    <property type="component" value="Unassembled WGS sequence"/>
</dbReference>
<evidence type="ECO:0000313" key="1">
    <source>
        <dbReference type="EMBL" id="KAF0898447.1"/>
    </source>
</evidence>
<evidence type="ECO:0000313" key="2">
    <source>
        <dbReference type="Proteomes" id="UP000479710"/>
    </source>
</evidence>
<accession>A0A6G1CEI9</accession>
<keyword evidence="2" id="KW-1185">Reference proteome</keyword>
<protein>
    <recommendedName>
        <fullName evidence="3">DUF834 domain-containing protein</fullName>
    </recommendedName>
</protein>